<dbReference type="Proteomes" id="UP000236161">
    <property type="component" value="Unassembled WGS sequence"/>
</dbReference>
<sequence>MNSSPNGVSVHRSGGGAGIAHHRGIALSGKIMLSIILALFSVVLFILLLHFYVRWHVRRSASRRLRQRRRVIFTGEGQAHPLSAACRSLDPAVLQSLPVLLFCSGAGDDEEQGECTVCLNYFEEGEKIRSLPRCGHRFHAECIDMWFYSHSNCPLCRATVEAANEAEPPACNSSLIPNLCPSCREEDDAIGSSSSDSGDGELQIAVPAMGAEGTGGQEERGEHNQTPKGPGSSIVLLLRHLMRDFRPHRIGSSNVEPDLERGEGAAPPAPSRPGAPAL</sequence>
<evidence type="ECO:0000313" key="18">
    <source>
        <dbReference type="Proteomes" id="UP000236161"/>
    </source>
</evidence>
<keyword evidence="17" id="KW-0012">Acyltransferase</keyword>
<dbReference type="EC" id="2.3.2.27" evidence="4"/>
<evidence type="ECO:0000256" key="13">
    <source>
        <dbReference type="PROSITE-ProRule" id="PRU00175"/>
    </source>
</evidence>
<organism evidence="17 18">
    <name type="scientific">Apostasia shenzhenica</name>
    <dbReference type="NCBI Taxonomy" id="1088818"/>
    <lineage>
        <taxon>Eukaryota</taxon>
        <taxon>Viridiplantae</taxon>
        <taxon>Streptophyta</taxon>
        <taxon>Embryophyta</taxon>
        <taxon>Tracheophyta</taxon>
        <taxon>Spermatophyta</taxon>
        <taxon>Magnoliopsida</taxon>
        <taxon>Liliopsida</taxon>
        <taxon>Asparagales</taxon>
        <taxon>Orchidaceae</taxon>
        <taxon>Apostasioideae</taxon>
        <taxon>Apostasia</taxon>
    </lineage>
</organism>
<keyword evidence="12 15" id="KW-0472">Membrane</keyword>
<dbReference type="PROSITE" id="PS50089">
    <property type="entry name" value="ZF_RING_2"/>
    <property type="match status" value="1"/>
</dbReference>
<evidence type="ECO:0000256" key="4">
    <source>
        <dbReference type="ARBA" id="ARBA00012483"/>
    </source>
</evidence>
<dbReference type="GO" id="GO:0016020">
    <property type="term" value="C:membrane"/>
    <property type="evidence" value="ECO:0007669"/>
    <property type="project" value="UniProtKB-SubCell"/>
</dbReference>
<dbReference type="PANTHER" id="PTHR46913:SF1">
    <property type="entry name" value="RING-H2 FINGER PROTEIN ATL16"/>
    <property type="match status" value="1"/>
</dbReference>
<dbReference type="PANTHER" id="PTHR46913">
    <property type="entry name" value="RING-H2 FINGER PROTEIN ATL16"/>
    <property type="match status" value="1"/>
</dbReference>
<evidence type="ECO:0000259" key="16">
    <source>
        <dbReference type="PROSITE" id="PS50089"/>
    </source>
</evidence>
<evidence type="ECO:0000256" key="10">
    <source>
        <dbReference type="ARBA" id="ARBA00022833"/>
    </source>
</evidence>
<dbReference type="AlphaFoldDB" id="A0A2I0B360"/>
<dbReference type="OrthoDB" id="783777at2759"/>
<dbReference type="InterPro" id="IPR013083">
    <property type="entry name" value="Znf_RING/FYVE/PHD"/>
</dbReference>
<dbReference type="InterPro" id="IPR001841">
    <property type="entry name" value="Znf_RING"/>
</dbReference>
<feature type="domain" description="RING-type" evidence="16">
    <location>
        <begin position="115"/>
        <end position="157"/>
    </location>
</feature>
<keyword evidence="7" id="KW-0479">Metal-binding</keyword>
<dbReference type="Pfam" id="PF13639">
    <property type="entry name" value="zf-RING_2"/>
    <property type="match status" value="1"/>
</dbReference>
<evidence type="ECO:0000256" key="2">
    <source>
        <dbReference type="ARBA" id="ARBA00004167"/>
    </source>
</evidence>
<dbReference type="SMART" id="SM00184">
    <property type="entry name" value="RING"/>
    <property type="match status" value="1"/>
</dbReference>
<reference evidence="17 18" key="1">
    <citation type="journal article" date="2017" name="Nature">
        <title>The Apostasia genome and the evolution of orchids.</title>
        <authorList>
            <person name="Zhang G.Q."/>
            <person name="Liu K.W."/>
            <person name="Li Z."/>
            <person name="Lohaus R."/>
            <person name="Hsiao Y.Y."/>
            <person name="Niu S.C."/>
            <person name="Wang J.Y."/>
            <person name="Lin Y.C."/>
            <person name="Xu Q."/>
            <person name="Chen L.J."/>
            <person name="Yoshida K."/>
            <person name="Fujiwara S."/>
            <person name="Wang Z.W."/>
            <person name="Zhang Y.Q."/>
            <person name="Mitsuda N."/>
            <person name="Wang M."/>
            <person name="Liu G.H."/>
            <person name="Pecoraro L."/>
            <person name="Huang H.X."/>
            <person name="Xiao X.J."/>
            <person name="Lin M."/>
            <person name="Wu X.Y."/>
            <person name="Wu W.L."/>
            <person name="Chen Y.Y."/>
            <person name="Chang S.B."/>
            <person name="Sakamoto S."/>
            <person name="Ohme-Takagi M."/>
            <person name="Yagi M."/>
            <person name="Zeng S.J."/>
            <person name="Shen C.Y."/>
            <person name="Yeh C.M."/>
            <person name="Luo Y.B."/>
            <person name="Tsai W.C."/>
            <person name="Van de Peer Y."/>
            <person name="Liu Z.J."/>
        </authorList>
    </citation>
    <scope>NUCLEOTIDE SEQUENCE [LARGE SCALE GENOMIC DNA]</scope>
    <source>
        <strain evidence="18">cv. Shenzhen</strain>
        <tissue evidence="17">Stem</tissue>
    </source>
</reference>
<accession>A0A2I0B360</accession>
<dbReference type="GO" id="GO:0008270">
    <property type="term" value="F:zinc ion binding"/>
    <property type="evidence" value="ECO:0007669"/>
    <property type="project" value="UniProtKB-KW"/>
</dbReference>
<feature type="transmembrane region" description="Helical" evidence="15">
    <location>
        <begin position="31"/>
        <end position="53"/>
    </location>
</feature>
<evidence type="ECO:0000256" key="14">
    <source>
        <dbReference type="SAM" id="MobiDB-lite"/>
    </source>
</evidence>
<feature type="compositionally biased region" description="Pro residues" evidence="14">
    <location>
        <begin position="267"/>
        <end position="278"/>
    </location>
</feature>
<name>A0A2I0B360_9ASPA</name>
<dbReference type="Gene3D" id="3.30.40.10">
    <property type="entry name" value="Zinc/RING finger domain, C3HC4 (zinc finger)"/>
    <property type="match status" value="1"/>
</dbReference>
<dbReference type="EMBL" id="KZ451918">
    <property type="protein sequence ID" value="PKA62232.1"/>
    <property type="molecule type" value="Genomic_DNA"/>
</dbReference>
<comment type="subcellular location">
    <subcellularLocation>
        <location evidence="2">Membrane</location>
        <topology evidence="2">Single-pass membrane protein</topology>
    </subcellularLocation>
</comment>
<evidence type="ECO:0000256" key="12">
    <source>
        <dbReference type="ARBA" id="ARBA00023136"/>
    </source>
</evidence>
<dbReference type="SUPFAM" id="SSF57850">
    <property type="entry name" value="RING/U-box"/>
    <property type="match status" value="1"/>
</dbReference>
<keyword evidence="18" id="KW-1185">Reference proteome</keyword>
<evidence type="ECO:0000256" key="6">
    <source>
        <dbReference type="ARBA" id="ARBA00022692"/>
    </source>
</evidence>
<dbReference type="STRING" id="1088818.A0A2I0B360"/>
<evidence type="ECO:0000256" key="15">
    <source>
        <dbReference type="SAM" id="Phobius"/>
    </source>
</evidence>
<keyword evidence="6 15" id="KW-0812">Transmembrane</keyword>
<dbReference type="GO" id="GO:0061630">
    <property type="term" value="F:ubiquitin protein ligase activity"/>
    <property type="evidence" value="ECO:0007669"/>
    <property type="project" value="UniProtKB-EC"/>
</dbReference>
<evidence type="ECO:0000256" key="3">
    <source>
        <dbReference type="ARBA" id="ARBA00004906"/>
    </source>
</evidence>
<evidence type="ECO:0000313" key="17">
    <source>
        <dbReference type="EMBL" id="PKA62232.1"/>
    </source>
</evidence>
<keyword evidence="5 17" id="KW-0808">Transferase</keyword>
<comment type="catalytic activity">
    <reaction evidence="1">
        <text>S-ubiquitinyl-[E2 ubiquitin-conjugating enzyme]-L-cysteine + [acceptor protein]-L-lysine = [E2 ubiquitin-conjugating enzyme]-L-cysteine + N(6)-ubiquitinyl-[acceptor protein]-L-lysine.</text>
        <dbReference type="EC" id="2.3.2.27"/>
    </reaction>
</comment>
<evidence type="ECO:0000256" key="5">
    <source>
        <dbReference type="ARBA" id="ARBA00022679"/>
    </source>
</evidence>
<keyword evidence="11 15" id="KW-1133">Transmembrane helix</keyword>
<keyword evidence="8 13" id="KW-0863">Zinc-finger</keyword>
<evidence type="ECO:0000256" key="11">
    <source>
        <dbReference type="ARBA" id="ARBA00022989"/>
    </source>
</evidence>
<feature type="region of interest" description="Disordered" evidence="14">
    <location>
        <begin position="248"/>
        <end position="278"/>
    </location>
</feature>
<dbReference type="InterPro" id="IPR044600">
    <property type="entry name" value="ATL1/ATL16-like"/>
</dbReference>
<evidence type="ECO:0000256" key="8">
    <source>
        <dbReference type="ARBA" id="ARBA00022771"/>
    </source>
</evidence>
<keyword evidence="10" id="KW-0862">Zinc</keyword>
<comment type="pathway">
    <text evidence="3">Protein modification; protein ubiquitination.</text>
</comment>
<proteinExistence type="predicted"/>
<gene>
    <name evidence="17" type="primary">ATL2</name>
    <name evidence="17" type="ORF">AXF42_Ash016024</name>
</gene>
<evidence type="ECO:0000256" key="1">
    <source>
        <dbReference type="ARBA" id="ARBA00000900"/>
    </source>
</evidence>
<dbReference type="CDD" id="cd16461">
    <property type="entry name" value="RING-H2_EL5-like"/>
    <property type="match status" value="1"/>
</dbReference>
<keyword evidence="9" id="KW-0833">Ubl conjugation pathway</keyword>
<protein>
    <recommendedName>
        <fullName evidence="4">RING-type E3 ubiquitin transferase</fullName>
        <ecNumber evidence="4">2.3.2.27</ecNumber>
    </recommendedName>
</protein>
<evidence type="ECO:0000256" key="7">
    <source>
        <dbReference type="ARBA" id="ARBA00022723"/>
    </source>
</evidence>
<feature type="region of interest" description="Disordered" evidence="14">
    <location>
        <begin position="211"/>
        <end position="232"/>
    </location>
</feature>
<dbReference type="GO" id="GO:0016567">
    <property type="term" value="P:protein ubiquitination"/>
    <property type="evidence" value="ECO:0007669"/>
    <property type="project" value="InterPro"/>
</dbReference>
<evidence type="ECO:0000256" key="9">
    <source>
        <dbReference type="ARBA" id="ARBA00022786"/>
    </source>
</evidence>